<evidence type="ECO:0008006" key="5">
    <source>
        <dbReference type="Google" id="ProtNLM"/>
    </source>
</evidence>
<accession>A0A1X0SBI4</accession>
<feature type="compositionally biased region" description="Basic and acidic residues" evidence="1">
    <location>
        <begin position="113"/>
        <end position="129"/>
    </location>
</feature>
<dbReference type="Gene3D" id="3.10.350.10">
    <property type="entry name" value="LysM domain"/>
    <property type="match status" value="1"/>
</dbReference>
<evidence type="ECO:0000256" key="1">
    <source>
        <dbReference type="SAM" id="MobiDB-lite"/>
    </source>
</evidence>
<feature type="region of interest" description="Disordered" evidence="1">
    <location>
        <begin position="91"/>
        <end position="148"/>
    </location>
</feature>
<evidence type="ECO:0000256" key="2">
    <source>
        <dbReference type="SAM" id="SignalP"/>
    </source>
</evidence>
<evidence type="ECO:0000313" key="3">
    <source>
        <dbReference type="EMBL" id="ORE21634.1"/>
    </source>
</evidence>
<dbReference type="EMBL" id="KV921276">
    <property type="protein sequence ID" value="ORE21634.1"/>
    <property type="molecule type" value="Genomic_DNA"/>
</dbReference>
<gene>
    <name evidence="3" type="ORF">BCV71DRAFT_253465</name>
</gene>
<keyword evidence="2" id="KW-0732">Signal</keyword>
<feature type="chain" id="PRO_5013366701" description="LysM domain-containing protein" evidence="2">
    <location>
        <begin position="33"/>
        <end position="160"/>
    </location>
</feature>
<dbReference type="CDD" id="cd00118">
    <property type="entry name" value="LysM"/>
    <property type="match status" value="1"/>
</dbReference>
<dbReference type="InterPro" id="IPR036779">
    <property type="entry name" value="LysM_dom_sf"/>
</dbReference>
<dbReference type="AlphaFoldDB" id="A0A1X0SBI4"/>
<name>A0A1X0SBI4_RHIZD</name>
<dbReference type="VEuPathDB" id="FungiDB:BCV72DRAFT_334155"/>
<organism evidence="3 4">
    <name type="scientific">Rhizopus microsporus</name>
    <dbReference type="NCBI Taxonomy" id="58291"/>
    <lineage>
        <taxon>Eukaryota</taxon>
        <taxon>Fungi</taxon>
        <taxon>Fungi incertae sedis</taxon>
        <taxon>Mucoromycota</taxon>
        <taxon>Mucoromycotina</taxon>
        <taxon>Mucoromycetes</taxon>
        <taxon>Mucorales</taxon>
        <taxon>Mucorineae</taxon>
        <taxon>Rhizopodaceae</taxon>
        <taxon>Rhizopus</taxon>
    </lineage>
</organism>
<protein>
    <recommendedName>
        <fullName evidence="5">LysM domain-containing protein</fullName>
    </recommendedName>
</protein>
<reference evidence="3 4" key="1">
    <citation type="journal article" date="2016" name="Proc. Natl. Acad. Sci. U.S.A.">
        <title>Lipid metabolic changes in an early divergent fungus govern the establishment of a mutualistic symbiosis with endobacteria.</title>
        <authorList>
            <person name="Lastovetsky O.A."/>
            <person name="Gaspar M.L."/>
            <person name="Mondo S.J."/>
            <person name="LaButti K.M."/>
            <person name="Sandor L."/>
            <person name="Grigoriev I.V."/>
            <person name="Henry S.A."/>
            <person name="Pawlowska T.E."/>
        </authorList>
    </citation>
    <scope>NUCLEOTIDE SEQUENCE [LARGE SCALE GENOMIC DNA]</scope>
    <source>
        <strain evidence="3 4">ATCC 11559</strain>
    </source>
</reference>
<proteinExistence type="predicted"/>
<sequence length="160" mass="18102">MIMYYRGIIGQFTTRLSLIASAALSVFGLTQALDQHAAQPACREKYTGDTCQSIASKHHVTKGHLAEWTKKLEPSFDCDKIKPDAHEYRHPAHNKFHPREPTTTHIPPKPIHAPKESEHKKRKVKESATPRRLTTRNSIIRSLPRSTPPRLSLLSLLATK</sequence>
<evidence type="ECO:0000313" key="4">
    <source>
        <dbReference type="Proteomes" id="UP000242381"/>
    </source>
</evidence>
<dbReference type="InterPro" id="IPR018392">
    <property type="entry name" value="LysM"/>
</dbReference>
<dbReference type="Proteomes" id="UP000242381">
    <property type="component" value="Unassembled WGS sequence"/>
</dbReference>
<feature type="signal peptide" evidence="2">
    <location>
        <begin position="1"/>
        <end position="32"/>
    </location>
</feature>